<dbReference type="PROSITE" id="PS50928">
    <property type="entry name" value="ABC_TM1"/>
    <property type="match status" value="1"/>
</dbReference>
<dbReference type="SUPFAM" id="SSF161098">
    <property type="entry name" value="MetI-like"/>
    <property type="match status" value="1"/>
</dbReference>
<evidence type="ECO:0000256" key="2">
    <source>
        <dbReference type="ARBA" id="ARBA00022448"/>
    </source>
</evidence>
<evidence type="ECO:0000256" key="6">
    <source>
        <dbReference type="RuleBase" id="RU363032"/>
    </source>
</evidence>
<dbReference type="Pfam" id="PF00528">
    <property type="entry name" value="BPD_transp_1"/>
    <property type="match status" value="1"/>
</dbReference>
<evidence type="ECO:0000256" key="3">
    <source>
        <dbReference type="ARBA" id="ARBA00022692"/>
    </source>
</evidence>
<feature type="transmembrane region" description="Helical" evidence="6">
    <location>
        <begin position="303"/>
        <end position="329"/>
    </location>
</feature>
<evidence type="ECO:0000313" key="9">
    <source>
        <dbReference type="Proteomes" id="UP000310636"/>
    </source>
</evidence>
<comment type="caution">
    <text evidence="8">The sequence shown here is derived from an EMBL/GenBank/DDBJ whole genome shotgun (WGS) entry which is preliminary data.</text>
</comment>
<keyword evidence="5 6" id="KW-0472">Membrane</keyword>
<feature type="domain" description="ABC transmembrane type-1" evidence="7">
    <location>
        <begin position="113"/>
        <end position="322"/>
    </location>
</feature>
<dbReference type="AlphaFoldDB" id="A0A4S4BLV5"/>
<dbReference type="CDD" id="cd06261">
    <property type="entry name" value="TM_PBP2"/>
    <property type="match status" value="1"/>
</dbReference>
<dbReference type="PANTHER" id="PTHR43376">
    <property type="entry name" value="OLIGOPEPTIDE TRANSPORT SYSTEM PERMEASE PROTEIN"/>
    <property type="match status" value="1"/>
</dbReference>
<dbReference type="EMBL" id="SSOB01000029">
    <property type="protein sequence ID" value="THF75753.1"/>
    <property type="molecule type" value="Genomic_DNA"/>
</dbReference>
<evidence type="ECO:0000259" key="7">
    <source>
        <dbReference type="PROSITE" id="PS50928"/>
    </source>
</evidence>
<reference evidence="8 9" key="1">
    <citation type="submission" date="2019-04" db="EMBL/GenBank/DDBJ databases">
        <title>Cohnella sp. nov. isolated from preserved vegetables.</title>
        <authorList>
            <person name="Lin S.-Y."/>
            <person name="Hung M.-H."/>
            <person name="Young C.-C."/>
        </authorList>
    </citation>
    <scope>NUCLEOTIDE SEQUENCE [LARGE SCALE GENOMIC DNA]</scope>
    <source>
        <strain evidence="8 9">CC-MHH1044</strain>
    </source>
</reference>
<evidence type="ECO:0000256" key="1">
    <source>
        <dbReference type="ARBA" id="ARBA00004141"/>
    </source>
</evidence>
<keyword evidence="2 6" id="KW-0813">Transport</keyword>
<evidence type="ECO:0000256" key="4">
    <source>
        <dbReference type="ARBA" id="ARBA00022989"/>
    </source>
</evidence>
<name>A0A4S4BLV5_9BACL</name>
<keyword evidence="3 6" id="KW-0812">Transmembrane</keyword>
<dbReference type="Gene3D" id="1.10.3720.10">
    <property type="entry name" value="MetI-like"/>
    <property type="match status" value="1"/>
</dbReference>
<feature type="transmembrane region" description="Helical" evidence="6">
    <location>
        <begin position="200"/>
        <end position="222"/>
    </location>
</feature>
<dbReference type="OrthoDB" id="24153at2"/>
<organism evidence="8 9">
    <name type="scientific">Cohnella fermenti</name>
    <dbReference type="NCBI Taxonomy" id="2565925"/>
    <lineage>
        <taxon>Bacteria</taxon>
        <taxon>Bacillati</taxon>
        <taxon>Bacillota</taxon>
        <taxon>Bacilli</taxon>
        <taxon>Bacillales</taxon>
        <taxon>Paenibacillaceae</taxon>
        <taxon>Cohnella</taxon>
    </lineage>
</organism>
<dbReference type="GO" id="GO:0005886">
    <property type="term" value="C:plasma membrane"/>
    <property type="evidence" value="ECO:0007669"/>
    <property type="project" value="UniProtKB-SubCell"/>
</dbReference>
<dbReference type="PANTHER" id="PTHR43376:SF1">
    <property type="entry name" value="OLIGOPEPTIDE TRANSPORT SYSTEM PERMEASE PROTEIN"/>
    <property type="match status" value="1"/>
</dbReference>
<protein>
    <submittedName>
        <fullName evidence="8">ABC transporter permease</fullName>
    </submittedName>
</protein>
<feature type="transmembrane region" description="Helical" evidence="6">
    <location>
        <begin position="23"/>
        <end position="40"/>
    </location>
</feature>
<sequence length="343" mass="37283">MNNGTRRLFAGGRPLLLRAGRKLAQYVLVIFVALTLNFALPRLAPGDSLSFAIGEALAQEMTPEQRAQAMKEVGLDGSLLAQYGKFLKGALTLDLGHSTKFGEPVAEVLADRLPWTLRIVLPSLILSASIAVGLGAYAAWNRGRKRDLFLLAGVLTLESMPGFWLGMILIAVFGVKLGWFPTYGAAPLFSTGGWSYAVAVMQRMVLPVSTITLVSLGSYFLLTRSAMLDSLGQDYMMMAEAKGLGTRKRMWHALRNALLPVYTHMTMSLSLLVSGAVVVETVFSYPGVGSLLYESVLARDYPLMQGVFLLITLAVIAGNLLADLTYPLVDPRVRIRKPLEGSR</sequence>
<feature type="transmembrane region" description="Helical" evidence="6">
    <location>
        <begin position="119"/>
        <end position="140"/>
    </location>
</feature>
<dbReference type="RefSeq" id="WP_136371801.1">
    <property type="nucleotide sequence ID" value="NZ_SSOB01000029.1"/>
</dbReference>
<dbReference type="InterPro" id="IPR035906">
    <property type="entry name" value="MetI-like_sf"/>
</dbReference>
<dbReference type="InterPro" id="IPR000515">
    <property type="entry name" value="MetI-like"/>
</dbReference>
<keyword evidence="4 6" id="KW-1133">Transmembrane helix</keyword>
<accession>A0A4S4BLV5</accession>
<keyword evidence="9" id="KW-1185">Reference proteome</keyword>
<proteinExistence type="inferred from homology"/>
<gene>
    <name evidence="8" type="ORF">E6C55_21100</name>
</gene>
<evidence type="ECO:0000256" key="5">
    <source>
        <dbReference type="ARBA" id="ARBA00023136"/>
    </source>
</evidence>
<feature type="transmembrane region" description="Helical" evidence="6">
    <location>
        <begin position="257"/>
        <end position="283"/>
    </location>
</feature>
<evidence type="ECO:0000313" key="8">
    <source>
        <dbReference type="EMBL" id="THF75753.1"/>
    </source>
</evidence>
<comment type="similarity">
    <text evidence="6">Belongs to the binding-protein-dependent transport system permease family.</text>
</comment>
<comment type="subcellular location">
    <subcellularLocation>
        <location evidence="6">Cell membrane</location>
        <topology evidence="6">Multi-pass membrane protein</topology>
    </subcellularLocation>
    <subcellularLocation>
        <location evidence="1">Membrane</location>
        <topology evidence="1">Multi-pass membrane protein</topology>
    </subcellularLocation>
</comment>
<dbReference type="Proteomes" id="UP000310636">
    <property type="component" value="Unassembled WGS sequence"/>
</dbReference>
<dbReference type="GO" id="GO:0055085">
    <property type="term" value="P:transmembrane transport"/>
    <property type="evidence" value="ECO:0007669"/>
    <property type="project" value="InterPro"/>
</dbReference>